<evidence type="ECO:0000313" key="2">
    <source>
        <dbReference type="Proteomes" id="UP001057402"/>
    </source>
</evidence>
<protein>
    <submittedName>
        <fullName evidence="1">Uncharacterized protein</fullName>
    </submittedName>
</protein>
<dbReference type="EMBL" id="CM042891">
    <property type="protein sequence ID" value="KAI4304919.1"/>
    <property type="molecule type" value="Genomic_DNA"/>
</dbReference>
<gene>
    <name evidence="1" type="ORF">MLD38_040376</name>
</gene>
<evidence type="ECO:0000313" key="1">
    <source>
        <dbReference type="EMBL" id="KAI4304919.1"/>
    </source>
</evidence>
<organism evidence="1 2">
    <name type="scientific">Melastoma candidum</name>
    <dbReference type="NCBI Taxonomy" id="119954"/>
    <lineage>
        <taxon>Eukaryota</taxon>
        <taxon>Viridiplantae</taxon>
        <taxon>Streptophyta</taxon>
        <taxon>Embryophyta</taxon>
        <taxon>Tracheophyta</taxon>
        <taxon>Spermatophyta</taxon>
        <taxon>Magnoliopsida</taxon>
        <taxon>eudicotyledons</taxon>
        <taxon>Gunneridae</taxon>
        <taxon>Pentapetalae</taxon>
        <taxon>rosids</taxon>
        <taxon>malvids</taxon>
        <taxon>Myrtales</taxon>
        <taxon>Melastomataceae</taxon>
        <taxon>Melastomatoideae</taxon>
        <taxon>Melastomateae</taxon>
        <taxon>Melastoma</taxon>
    </lineage>
</organism>
<reference evidence="2" key="1">
    <citation type="journal article" date="2023" name="Front. Plant Sci.">
        <title>Chromosomal-level genome assembly of Melastoma candidum provides insights into trichome evolution.</title>
        <authorList>
            <person name="Zhong Y."/>
            <person name="Wu W."/>
            <person name="Sun C."/>
            <person name="Zou P."/>
            <person name="Liu Y."/>
            <person name="Dai S."/>
            <person name="Zhou R."/>
        </authorList>
    </citation>
    <scope>NUCLEOTIDE SEQUENCE [LARGE SCALE GENOMIC DNA]</scope>
</reference>
<proteinExistence type="predicted"/>
<name>A0ACB9L6D4_9MYRT</name>
<keyword evidence="2" id="KW-1185">Reference proteome</keyword>
<sequence length="107" mass="12646">MDSVRVVISFSTIIRFYCRQGRFQKVVDLLNEMEKTGCSPNIVTHTTVLCMCWLRLMKQTRAFMLFEAMIGKDIMPRYQTCCLLLDELKQKCMFYVADQVEDVMKRL</sequence>
<accession>A0ACB9L6D4</accession>
<comment type="caution">
    <text evidence="1">The sequence shown here is derived from an EMBL/GenBank/DDBJ whole genome shotgun (WGS) entry which is preliminary data.</text>
</comment>
<dbReference type="Proteomes" id="UP001057402">
    <property type="component" value="Chromosome 12"/>
</dbReference>